<gene>
    <name evidence="2" type="ORF">QBC34DRAFT_107461</name>
</gene>
<dbReference type="EMBL" id="MU865915">
    <property type="protein sequence ID" value="KAK4455088.1"/>
    <property type="molecule type" value="Genomic_DNA"/>
</dbReference>
<feature type="region of interest" description="Disordered" evidence="1">
    <location>
        <begin position="29"/>
        <end position="61"/>
    </location>
</feature>
<evidence type="ECO:0000256" key="1">
    <source>
        <dbReference type="SAM" id="MobiDB-lite"/>
    </source>
</evidence>
<reference evidence="2" key="2">
    <citation type="submission" date="2023-05" db="EMBL/GenBank/DDBJ databases">
        <authorList>
            <consortium name="Lawrence Berkeley National Laboratory"/>
            <person name="Steindorff A."/>
            <person name="Hensen N."/>
            <person name="Bonometti L."/>
            <person name="Westerberg I."/>
            <person name="Brannstrom I.O."/>
            <person name="Guillou S."/>
            <person name="Cros-Aarteil S."/>
            <person name="Calhoun S."/>
            <person name="Haridas S."/>
            <person name="Kuo A."/>
            <person name="Mondo S."/>
            <person name="Pangilinan J."/>
            <person name="Riley R."/>
            <person name="Labutti K."/>
            <person name="Andreopoulos B."/>
            <person name="Lipzen A."/>
            <person name="Chen C."/>
            <person name="Yanf M."/>
            <person name="Daum C."/>
            <person name="Ng V."/>
            <person name="Clum A."/>
            <person name="Ohm R."/>
            <person name="Martin F."/>
            <person name="Silar P."/>
            <person name="Natvig D."/>
            <person name="Lalanne C."/>
            <person name="Gautier V."/>
            <person name="Ament-Velasquez S.L."/>
            <person name="Kruys A."/>
            <person name="Hutchinson M.I."/>
            <person name="Powell A.J."/>
            <person name="Barry K."/>
            <person name="Miller A.N."/>
            <person name="Grigoriev I.V."/>
            <person name="Debuchy R."/>
            <person name="Gladieux P."/>
            <person name="Thoren M.H."/>
            <person name="Johannesson H."/>
        </authorList>
    </citation>
    <scope>NUCLEOTIDE SEQUENCE</scope>
    <source>
        <strain evidence="2">PSN243</strain>
    </source>
</reference>
<evidence type="ECO:0000313" key="3">
    <source>
        <dbReference type="Proteomes" id="UP001321760"/>
    </source>
</evidence>
<feature type="region of interest" description="Disordered" evidence="1">
    <location>
        <begin position="204"/>
        <end position="225"/>
    </location>
</feature>
<keyword evidence="3" id="KW-1185">Reference proteome</keyword>
<organism evidence="2 3">
    <name type="scientific">Podospora aff. communis PSN243</name>
    <dbReference type="NCBI Taxonomy" id="3040156"/>
    <lineage>
        <taxon>Eukaryota</taxon>
        <taxon>Fungi</taxon>
        <taxon>Dikarya</taxon>
        <taxon>Ascomycota</taxon>
        <taxon>Pezizomycotina</taxon>
        <taxon>Sordariomycetes</taxon>
        <taxon>Sordariomycetidae</taxon>
        <taxon>Sordariales</taxon>
        <taxon>Podosporaceae</taxon>
        <taxon>Podospora</taxon>
    </lineage>
</organism>
<protein>
    <submittedName>
        <fullName evidence="2">Uncharacterized protein</fullName>
    </submittedName>
</protein>
<feature type="compositionally biased region" description="Pro residues" evidence="1">
    <location>
        <begin position="211"/>
        <end position="225"/>
    </location>
</feature>
<proteinExistence type="predicted"/>
<name>A0AAV9H308_9PEZI</name>
<accession>A0AAV9H308</accession>
<dbReference type="Proteomes" id="UP001321760">
    <property type="component" value="Unassembled WGS sequence"/>
</dbReference>
<reference evidence="2" key="1">
    <citation type="journal article" date="2023" name="Mol. Phylogenet. Evol.">
        <title>Genome-scale phylogeny and comparative genomics of the fungal order Sordariales.</title>
        <authorList>
            <person name="Hensen N."/>
            <person name="Bonometti L."/>
            <person name="Westerberg I."/>
            <person name="Brannstrom I.O."/>
            <person name="Guillou S."/>
            <person name="Cros-Aarteil S."/>
            <person name="Calhoun S."/>
            <person name="Haridas S."/>
            <person name="Kuo A."/>
            <person name="Mondo S."/>
            <person name="Pangilinan J."/>
            <person name="Riley R."/>
            <person name="LaButti K."/>
            <person name="Andreopoulos B."/>
            <person name="Lipzen A."/>
            <person name="Chen C."/>
            <person name="Yan M."/>
            <person name="Daum C."/>
            <person name="Ng V."/>
            <person name="Clum A."/>
            <person name="Steindorff A."/>
            <person name="Ohm R.A."/>
            <person name="Martin F."/>
            <person name="Silar P."/>
            <person name="Natvig D.O."/>
            <person name="Lalanne C."/>
            <person name="Gautier V."/>
            <person name="Ament-Velasquez S.L."/>
            <person name="Kruys A."/>
            <person name="Hutchinson M.I."/>
            <person name="Powell A.J."/>
            <person name="Barry K."/>
            <person name="Miller A.N."/>
            <person name="Grigoriev I.V."/>
            <person name="Debuchy R."/>
            <person name="Gladieux P."/>
            <person name="Hiltunen Thoren M."/>
            <person name="Johannesson H."/>
        </authorList>
    </citation>
    <scope>NUCLEOTIDE SEQUENCE</scope>
    <source>
        <strain evidence="2">PSN243</strain>
    </source>
</reference>
<dbReference type="AlphaFoldDB" id="A0AAV9H308"/>
<sequence length="265" mass="28732">MQGGYLGTHEHGLPDDSFWDGFTMWDLGPGIPPGDAKGSTDVPSGNQSGCPPARPHERAAGYPHQPAQIHPLYLAELHRHRNAASYQAGIAAGHPSSFKAANTISRRSALATLIVPGHTETRTFQAITYNSTRLLIHITTPRSILPLSEPVNTTTHHQLTRNSLSSISTDTPGSIPAMQAPTQIGPLPIRPILNDTSKVLYKSTPASHPANPFPATPLSHGPPHPKLQSRLFLPRTRATSKNLVLVTTTSHTMTWRRWETSPHEG</sequence>
<comment type="caution">
    <text evidence="2">The sequence shown here is derived from an EMBL/GenBank/DDBJ whole genome shotgun (WGS) entry which is preliminary data.</text>
</comment>
<evidence type="ECO:0000313" key="2">
    <source>
        <dbReference type="EMBL" id="KAK4455088.1"/>
    </source>
</evidence>